<evidence type="ECO:0000313" key="3">
    <source>
        <dbReference type="Proteomes" id="UP000051645"/>
    </source>
</evidence>
<organism evidence="1 4">
    <name type="scientific">Lactobacillus selangorensis</name>
    <dbReference type="NCBI Taxonomy" id="81857"/>
    <lineage>
        <taxon>Bacteria</taxon>
        <taxon>Bacillati</taxon>
        <taxon>Bacillota</taxon>
        <taxon>Bacilli</taxon>
        <taxon>Lactobacillales</taxon>
        <taxon>Lactobacillaceae</taxon>
        <taxon>Lactobacillus</taxon>
    </lineage>
</organism>
<dbReference type="STRING" id="81857.IV38_GL001960"/>
<name>A0A0R2FGL7_9LACO</name>
<dbReference type="EMBL" id="JQAZ01000007">
    <property type="protein sequence ID" value="KRN30289.1"/>
    <property type="molecule type" value="Genomic_DNA"/>
</dbReference>
<gene>
    <name evidence="1" type="ORF">IV38_GL001960</name>
    <name evidence="2" type="ORF">IV40_GL001877</name>
</gene>
<evidence type="ECO:0008006" key="5">
    <source>
        <dbReference type="Google" id="ProtNLM"/>
    </source>
</evidence>
<protein>
    <recommendedName>
        <fullName evidence="5">Phage major tail protein</fullName>
    </recommendedName>
</protein>
<proteinExistence type="predicted"/>
<dbReference type="EMBL" id="JQAT01000006">
    <property type="protein sequence ID" value="KRN27746.1"/>
    <property type="molecule type" value="Genomic_DNA"/>
</dbReference>
<dbReference type="InterPro" id="IPR006724">
    <property type="entry name" value="Phage_TTP"/>
</dbReference>
<comment type="caution">
    <text evidence="1">The sequence shown here is derived from an EMBL/GenBank/DDBJ whole genome shotgun (WGS) entry which is preliminary data.</text>
</comment>
<accession>A0A0R2FGL7</accession>
<dbReference type="NCBIfam" id="TIGR01603">
    <property type="entry name" value="maj_tail_phi13"/>
    <property type="match status" value="1"/>
</dbReference>
<evidence type="ECO:0000313" key="4">
    <source>
        <dbReference type="Proteomes" id="UP000051751"/>
    </source>
</evidence>
<dbReference type="Proteomes" id="UP000051645">
    <property type="component" value="Unassembled WGS sequence"/>
</dbReference>
<dbReference type="OrthoDB" id="2143665at2"/>
<dbReference type="RefSeq" id="WP_057770727.1">
    <property type="nucleotide sequence ID" value="NZ_JQAT01000006.1"/>
</dbReference>
<dbReference type="InterPro" id="IPR006490">
    <property type="entry name" value="Maj_tail_phi13"/>
</dbReference>
<evidence type="ECO:0000313" key="2">
    <source>
        <dbReference type="EMBL" id="KRN30289.1"/>
    </source>
</evidence>
<dbReference type="AlphaFoldDB" id="A0A0R2FGL7"/>
<evidence type="ECO:0000313" key="1">
    <source>
        <dbReference type="EMBL" id="KRN27746.1"/>
    </source>
</evidence>
<sequence length="219" mass="22780">MATVGLRAFALALLDPKTHQVISGKDAGLTESGVFIADLRTSKGATTANMANLTGTVTKKYGSNGVAYTSTGAAEPTVTLGANDLPHDILDKCLGRVANGKGMALQYNKTNLPDLALLIATDSLDDDFGVFFSFFNGNVSLPSYNVQTNNQSAQETNDSMTYTSIARASDGAAYGVFYGADTGFDSAAMMNEVFPGATEKEIPGFGMISGNDPTDGQTA</sequence>
<dbReference type="PATRIC" id="fig|81857.3.peg.1994"/>
<dbReference type="Pfam" id="PF04630">
    <property type="entry name" value="Phage_TTP_1"/>
    <property type="match status" value="1"/>
</dbReference>
<dbReference type="Proteomes" id="UP000051751">
    <property type="component" value="Unassembled WGS sequence"/>
</dbReference>
<reference evidence="3 4" key="1">
    <citation type="journal article" date="2015" name="Genome Announc.">
        <title>Expanding the biotechnology potential of lactobacilli through comparative genomics of 213 strains and associated genera.</title>
        <authorList>
            <person name="Sun Z."/>
            <person name="Harris H.M."/>
            <person name="McCann A."/>
            <person name="Guo C."/>
            <person name="Argimon S."/>
            <person name="Zhang W."/>
            <person name="Yang X."/>
            <person name="Jeffery I.B."/>
            <person name="Cooney J.C."/>
            <person name="Kagawa T.F."/>
            <person name="Liu W."/>
            <person name="Song Y."/>
            <person name="Salvetti E."/>
            <person name="Wrobel A."/>
            <person name="Rasinkangas P."/>
            <person name="Parkhill J."/>
            <person name="Rea M.C."/>
            <person name="O'Sullivan O."/>
            <person name="Ritari J."/>
            <person name="Douillard F.P."/>
            <person name="Paul Ross R."/>
            <person name="Yang R."/>
            <person name="Briner A.E."/>
            <person name="Felis G.E."/>
            <person name="de Vos W.M."/>
            <person name="Barrangou R."/>
            <person name="Klaenhammer T.R."/>
            <person name="Caufield P.W."/>
            <person name="Cui Y."/>
            <person name="Zhang H."/>
            <person name="O'Toole P.W."/>
        </authorList>
    </citation>
    <scope>NUCLEOTIDE SEQUENCE [LARGE SCALE GENOMIC DNA]</scope>
    <source>
        <strain evidence="1 4">ATCC BAA-66</strain>
        <strain evidence="2 3">DSM 13344</strain>
    </source>
</reference>
<keyword evidence="3" id="KW-1185">Reference proteome</keyword>